<sequence length="82" mass="8900">MSSSHTNSQSSALTRTACPYHASILAMVPTPIREWSPMERFLAEGTSKQSSVFLCSDTGKLSINKGCICAKTMETVSKETKL</sequence>
<dbReference type="AlphaFoldDB" id="A0A9P9J0Z0"/>
<dbReference type="OrthoDB" id="3547690at2759"/>
<proteinExistence type="predicted"/>
<protein>
    <submittedName>
        <fullName evidence="1">Uncharacterized protein</fullName>
    </submittedName>
</protein>
<gene>
    <name evidence="1" type="ORF">B0J11DRAFT_513665</name>
</gene>
<name>A0A9P9J0Z0_9PLEO</name>
<dbReference type="EMBL" id="JAGMWT010000001">
    <property type="protein sequence ID" value="KAH7138140.1"/>
    <property type="molecule type" value="Genomic_DNA"/>
</dbReference>
<evidence type="ECO:0000313" key="1">
    <source>
        <dbReference type="EMBL" id="KAH7138140.1"/>
    </source>
</evidence>
<dbReference type="Proteomes" id="UP000700596">
    <property type="component" value="Unassembled WGS sequence"/>
</dbReference>
<reference evidence="1" key="1">
    <citation type="journal article" date="2021" name="Nat. Commun.">
        <title>Genetic determinants of endophytism in the Arabidopsis root mycobiome.</title>
        <authorList>
            <person name="Mesny F."/>
            <person name="Miyauchi S."/>
            <person name="Thiergart T."/>
            <person name="Pickel B."/>
            <person name="Atanasova L."/>
            <person name="Karlsson M."/>
            <person name="Huettel B."/>
            <person name="Barry K.W."/>
            <person name="Haridas S."/>
            <person name="Chen C."/>
            <person name="Bauer D."/>
            <person name="Andreopoulos W."/>
            <person name="Pangilinan J."/>
            <person name="LaButti K."/>
            <person name="Riley R."/>
            <person name="Lipzen A."/>
            <person name="Clum A."/>
            <person name="Drula E."/>
            <person name="Henrissat B."/>
            <person name="Kohler A."/>
            <person name="Grigoriev I.V."/>
            <person name="Martin F.M."/>
            <person name="Hacquard S."/>
        </authorList>
    </citation>
    <scope>NUCLEOTIDE SEQUENCE</scope>
    <source>
        <strain evidence="1">MPI-CAGE-CH-0243</strain>
    </source>
</reference>
<evidence type="ECO:0000313" key="2">
    <source>
        <dbReference type="Proteomes" id="UP000700596"/>
    </source>
</evidence>
<comment type="caution">
    <text evidence="1">The sequence shown here is derived from an EMBL/GenBank/DDBJ whole genome shotgun (WGS) entry which is preliminary data.</text>
</comment>
<organism evidence="1 2">
    <name type="scientific">Dendryphion nanum</name>
    <dbReference type="NCBI Taxonomy" id="256645"/>
    <lineage>
        <taxon>Eukaryota</taxon>
        <taxon>Fungi</taxon>
        <taxon>Dikarya</taxon>
        <taxon>Ascomycota</taxon>
        <taxon>Pezizomycotina</taxon>
        <taxon>Dothideomycetes</taxon>
        <taxon>Pleosporomycetidae</taxon>
        <taxon>Pleosporales</taxon>
        <taxon>Torulaceae</taxon>
        <taxon>Dendryphion</taxon>
    </lineage>
</organism>
<accession>A0A9P9J0Z0</accession>
<keyword evidence="2" id="KW-1185">Reference proteome</keyword>